<dbReference type="GO" id="GO:0071973">
    <property type="term" value="P:bacterial-type flagellum-dependent cell motility"/>
    <property type="evidence" value="ECO:0007669"/>
    <property type="project" value="InterPro"/>
</dbReference>
<evidence type="ECO:0000256" key="6">
    <source>
        <dbReference type="ARBA" id="ARBA00022475"/>
    </source>
</evidence>
<dbReference type="InterPro" id="IPR013556">
    <property type="entry name" value="Flag_M-ring_C"/>
</dbReference>
<evidence type="ECO:0000256" key="2">
    <source>
        <dbReference type="ARBA" id="ARBA00004117"/>
    </source>
</evidence>
<organism evidence="16 17">
    <name type="scientific">Echinimonas agarilytica</name>
    <dbReference type="NCBI Taxonomy" id="1215918"/>
    <lineage>
        <taxon>Bacteria</taxon>
        <taxon>Pseudomonadati</taxon>
        <taxon>Pseudomonadota</taxon>
        <taxon>Gammaproteobacteria</taxon>
        <taxon>Alteromonadales</taxon>
        <taxon>Echinimonadaceae</taxon>
        <taxon>Echinimonas</taxon>
    </lineage>
</organism>
<keyword evidence="17" id="KW-1185">Reference proteome</keyword>
<evidence type="ECO:0000256" key="8">
    <source>
        <dbReference type="ARBA" id="ARBA00022989"/>
    </source>
</evidence>
<gene>
    <name evidence="16" type="primary">fliF</name>
    <name evidence="16" type="ORF">NAF29_04645</name>
</gene>
<dbReference type="PRINTS" id="PR01009">
    <property type="entry name" value="FLGMRINGFLIF"/>
</dbReference>
<feature type="domain" description="Flagellar M-ring C-terminal" evidence="15">
    <location>
        <begin position="271"/>
        <end position="438"/>
    </location>
</feature>
<accession>A0AA41W4T5</accession>
<evidence type="ECO:0000256" key="1">
    <source>
        <dbReference type="ARBA" id="ARBA00003820"/>
    </source>
</evidence>
<keyword evidence="16" id="KW-0969">Cilium</keyword>
<feature type="domain" description="Flagellar M-ring N-terminal" evidence="14">
    <location>
        <begin position="65"/>
        <end position="236"/>
    </location>
</feature>
<comment type="subcellular location">
    <subcellularLocation>
        <location evidence="2 12">Bacterial flagellum basal body</location>
    </subcellularLocation>
    <subcellularLocation>
        <location evidence="3">Cell membrane</location>
        <topology evidence="3">Multi-pass membrane protein</topology>
    </subcellularLocation>
</comment>
<dbReference type="InterPro" id="IPR006182">
    <property type="entry name" value="FliF_N_dom"/>
</dbReference>
<evidence type="ECO:0000256" key="7">
    <source>
        <dbReference type="ARBA" id="ARBA00022692"/>
    </source>
</evidence>
<dbReference type="RefSeq" id="WP_251260334.1">
    <property type="nucleotide sequence ID" value="NZ_JAMQGP010000002.1"/>
</dbReference>
<evidence type="ECO:0000259" key="15">
    <source>
        <dbReference type="Pfam" id="PF08345"/>
    </source>
</evidence>
<keyword evidence="16" id="KW-0966">Cell projection</keyword>
<protein>
    <recommendedName>
        <fullName evidence="5 12">Flagellar M-ring protein</fullName>
    </recommendedName>
</protein>
<dbReference type="PANTHER" id="PTHR30046:SF0">
    <property type="entry name" value="FLAGELLAR M-RING PROTEIN"/>
    <property type="match status" value="1"/>
</dbReference>
<reference evidence="16 17" key="1">
    <citation type="journal article" date="2013" name="Antonie Van Leeuwenhoek">
        <title>Echinimonas agarilytica gen. nov., sp. nov., a new gammaproteobacterium isolated from the sea urchin Strongylocentrotus intermedius.</title>
        <authorList>
            <person name="Nedashkovskaya O.I."/>
            <person name="Stenkova A.M."/>
            <person name="Zhukova N.V."/>
            <person name="Van Trappen S."/>
            <person name="Lee J.S."/>
            <person name="Kim S.B."/>
        </authorList>
    </citation>
    <scope>NUCLEOTIDE SEQUENCE [LARGE SCALE GENOMIC DNA]</scope>
    <source>
        <strain evidence="16 17">KMM 6351</strain>
    </source>
</reference>
<keyword evidence="7 13" id="KW-0812">Transmembrane</keyword>
<proteinExistence type="inferred from homology"/>
<dbReference type="GO" id="GO:0005886">
    <property type="term" value="C:plasma membrane"/>
    <property type="evidence" value="ECO:0007669"/>
    <property type="project" value="UniProtKB-SubCell"/>
</dbReference>
<dbReference type="InterPro" id="IPR000067">
    <property type="entry name" value="FlgMring_FliF"/>
</dbReference>
<keyword evidence="6" id="KW-1003">Cell membrane</keyword>
<evidence type="ECO:0000256" key="3">
    <source>
        <dbReference type="ARBA" id="ARBA00004651"/>
    </source>
</evidence>
<evidence type="ECO:0000256" key="12">
    <source>
        <dbReference type="PIRNR" id="PIRNR004862"/>
    </source>
</evidence>
<evidence type="ECO:0000256" key="4">
    <source>
        <dbReference type="ARBA" id="ARBA00007971"/>
    </source>
</evidence>
<sequence length="574" mass="63490">MAEAATPSTDLTLSDSSTELAEVDDQKSSFFDSLNNIDLIRQVVIVLSLAISLALVIFILMWAYEPEMRPLGKMDTEELIETLNFLDQNKINYNVDGSVVMVESSDYQNIRLMMTRAGLMSEGETGDNILMQDMGFGVSQRLEGERLKFSREQQLAKAIESLNPVKRARVLLAIPKENVFARKVKQPSATVVVSLSRGRSLTQEEVDSIVDIVASAVHAMAPGRVTVTDQNGRLLNSGSQDPLSMAQRREYELERKREQEYMEKIDTIMIPTVGVDSYTAQVDVDMDFTSVEQTQRVFNPDLPAVRSEMTVENMNSGDLAVGIPGALTNQPPLNADIPENAVGEGAAERATPTSHHKEATRNYELDTTVSHTRQQVGVIRRLSVSVAIDHTRGFDAEGNPTLESRSDADLASIKRLLQGGLGFSLQRGDTLEVVSVPFVRTDFEMTPELPFYETEWFKYLSKWLLLSFICVALILGVMRPMLKRLTGSDTDGQEDAMLMDGPVAGQLDDTMLAAQEALLESDNDELISTLTSGRLELPDLHRDEDVLKAVRALVANEPELAVQVVKGWLDDSSN</sequence>
<dbReference type="InterPro" id="IPR043427">
    <property type="entry name" value="YscJ/FliF"/>
</dbReference>
<dbReference type="Gene3D" id="3.30.300.30">
    <property type="match status" value="1"/>
</dbReference>
<evidence type="ECO:0000259" key="14">
    <source>
        <dbReference type="Pfam" id="PF01514"/>
    </source>
</evidence>
<comment type="caution">
    <text evidence="16">The sequence shown here is derived from an EMBL/GenBank/DDBJ whole genome shotgun (WGS) entry which is preliminary data.</text>
</comment>
<dbReference type="GO" id="GO:0009431">
    <property type="term" value="C:bacterial-type flagellum basal body, MS ring"/>
    <property type="evidence" value="ECO:0007669"/>
    <property type="project" value="InterPro"/>
</dbReference>
<keyword evidence="8 13" id="KW-1133">Transmembrane helix</keyword>
<keyword evidence="9 13" id="KW-0472">Membrane</keyword>
<comment type="subunit">
    <text evidence="11">The basal body constitutes a major portion of the flagellar organelle and consists of four rings (L,P,S, and M) mounted on a central rod. The M ring is integral to the inner membrane of the cell and may be connected to the flagellar rod via the S ring. The S (supramembrane ring) lies just distal to the M ring. The L and P rings lie in the outer membrane and the periplasmic space, respectively.</text>
</comment>
<name>A0AA41W4T5_9GAMM</name>
<evidence type="ECO:0000256" key="9">
    <source>
        <dbReference type="ARBA" id="ARBA00023136"/>
    </source>
</evidence>
<dbReference type="Pfam" id="PF01514">
    <property type="entry name" value="YscJ_FliF"/>
    <property type="match status" value="1"/>
</dbReference>
<keyword evidence="16" id="KW-0282">Flagellum</keyword>
<dbReference type="AlphaFoldDB" id="A0AA41W4T5"/>
<dbReference type="PIRSF" id="PIRSF004862">
    <property type="entry name" value="FliF"/>
    <property type="match status" value="1"/>
</dbReference>
<evidence type="ECO:0000256" key="10">
    <source>
        <dbReference type="ARBA" id="ARBA00023143"/>
    </source>
</evidence>
<dbReference type="NCBIfam" id="TIGR00206">
    <property type="entry name" value="fliF"/>
    <property type="match status" value="1"/>
</dbReference>
<dbReference type="EMBL" id="JAMQGP010000002">
    <property type="protein sequence ID" value="MCM2678964.1"/>
    <property type="molecule type" value="Genomic_DNA"/>
</dbReference>
<dbReference type="PANTHER" id="PTHR30046">
    <property type="entry name" value="FLAGELLAR M-RING PROTEIN"/>
    <property type="match status" value="1"/>
</dbReference>
<comment type="similarity">
    <text evidence="4 12">Belongs to the FliF family.</text>
</comment>
<evidence type="ECO:0000256" key="5">
    <source>
        <dbReference type="ARBA" id="ARBA00017949"/>
    </source>
</evidence>
<comment type="function">
    <text evidence="1 12">The M ring may be actively involved in energy transduction.</text>
</comment>
<dbReference type="Proteomes" id="UP001165393">
    <property type="component" value="Unassembled WGS sequence"/>
</dbReference>
<evidence type="ECO:0000313" key="17">
    <source>
        <dbReference type="Proteomes" id="UP001165393"/>
    </source>
</evidence>
<evidence type="ECO:0000313" key="16">
    <source>
        <dbReference type="EMBL" id="MCM2678964.1"/>
    </source>
</evidence>
<feature type="transmembrane region" description="Helical" evidence="13">
    <location>
        <begin position="39"/>
        <end position="64"/>
    </location>
</feature>
<evidence type="ECO:0000256" key="13">
    <source>
        <dbReference type="SAM" id="Phobius"/>
    </source>
</evidence>
<dbReference type="Pfam" id="PF08345">
    <property type="entry name" value="YscJ_FliF_C"/>
    <property type="match status" value="1"/>
</dbReference>
<dbReference type="InterPro" id="IPR045851">
    <property type="entry name" value="AMP-bd_C_sf"/>
</dbReference>
<evidence type="ECO:0000256" key="11">
    <source>
        <dbReference type="ARBA" id="ARBA00025936"/>
    </source>
</evidence>
<dbReference type="GO" id="GO:0003774">
    <property type="term" value="F:cytoskeletal motor activity"/>
    <property type="evidence" value="ECO:0007669"/>
    <property type="project" value="InterPro"/>
</dbReference>
<keyword evidence="10 12" id="KW-0975">Bacterial flagellum</keyword>